<organism evidence="3 5">
    <name type="scientific">Arctia plantaginis</name>
    <name type="common">Wood tiger moth</name>
    <name type="synonym">Phalaena plantaginis</name>
    <dbReference type="NCBI Taxonomy" id="874455"/>
    <lineage>
        <taxon>Eukaryota</taxon>
        <taxon>Metazoa</taxon>
        <taxon>Ecdysozoa</taxon>
        <taxon>Arthropoda</taxon>
        <taxon>Hexapoda</taxon>
        <taxon>Insecta</taxon>
        <taxon>Pterygota</taxon>
        <taxon>Neoptera</taxon>
        <taxon>Endopterygota</taxon>
        <taxon>Lepidoptera</taxon>
        <taxon>Glossata</taxon>
        <taxon>Ditrysia</taxon>
        <taxon>Noctuoidea</taxon>
        <taxon>Erebidae</taxon>
        <taxon>Arctiinae</taxon>
        <taxon>Arctia</taxon>
    </lineage>
</organism>
<protein>
    <recommendedName>
        <fullName evidence="1">EFHB C-terminal EF-hand domain-containing protein</fullName>
    </recommendedName>
</protein>
<evidence type="ECO:0000313" key="3">
    <source>
        <dbReference type="EMBL" id="CAB3234956.1"/>
    </source>
</evidence>
<sequence>MPIECRRSTTGGKGNRGMYIERDPNIVAAGLPTAQQDEKVGDFLKHYLLQEEADALIGDAIIPPPKARALPPLRKPIPLDMRFAGPNCHMAQTLNTSDKTKFMTLISDFKATTYSSYWKAPLGQSKDPIPMLPAGFDIHGTTFGKATPFHGRLYDIVMPKVPYPDKTPPSKNAGAQIDRKYCKPPYNPDLTYGHRTFVDKRGTYARCCLSDDRIKLGASNKMICNTVQSDFIHAKQPRVGLELAPNNNIREVPVGYSFGILKRPDNVAECLAYCEVNKGVAFFRQCMKHLNTVRKALSSRYLPTFFHQLYLSLKFYDSNKTGWLPKDIVYKYCNSKLIRFDPTLMEPLLSMWQACDGNNIEYKTFVRVINYRIPSPEMPKIPDLKADCLEYSTTYREMVKPGQVADNRKMAGLPSGRYFDLDYPISPERCCAADRTCLPHESDMKSCIAPSILTKLFIDHRDMYTKRDASTIRKVFEAAGEQFSDERFEALWKEAQKLHSEGWVCFETFRQTLENCPESKDSDNNKAV</sequence>
<evidence type="ECO:0000313" key="5">
    <source>
        <dbReference type="Proteomes" id="UP000494256"/>
    </source>
</evidence>
<keyword evidence="4" id="KW-1185">Reference proteome</keyword>
<evidence type="ECO:0000259" key="1">
    <source>
        <dbReference type="Pfam" id="PF25325"/>
    </source>
</evidence>
<name>A0A8S0ZNC8_ARCPL</name>
<dbReference type="Pfam" id="PF25325">
    <property type="entry name" value="EF-hand_EFHB_C"/>
    <property type="match status" value="1"/>
</dbReference>
<dbReference type="Proteomes" id="UP000494256">
    <property type="component" value="Unassembled WGS sequence"/>
</dbReference>
<gene>
    <name evidence="2" type="ORF">APLA_LOCUS4528</name>
    <name evidence="3" type="ORF">APLA_LOCUS6834</name>
</gene>
<dbReference type="Proteomes" id="UP000494106">
    <property type="component" value="Unassembled WGS sequence"/>
</dbReference>
<evidence type="ECO:0000313" key="4">
    <source>
        <dbReference type="Proteomes" id="UP000494106"/>
    </source>
</evidence>
<dbReference type="AlphaFoldDB" id="A0A8S0ZNC8"/>
<accession>A0A8S0ZNC8</accession>
<dbReference type="EMBL" id="CADEBD010000297">
    <property type="protein sequence ID" value="CAB3234956.1"/>
    <property type="molecule type" value="Genomic_DNA"/>
</dbReference>
<feature type="domain" description="EFHB C-terminal EF-hand" evidence="1">
    <location>
        <begin position="445"/>
        <end position="516"/>
    </location>
</feature>
<dbReference type="OrthoDB" id="2096280at2759"/>
<dbReference type="SUPFAM" id="SSF47473">
    <property type="entry name" value="EF-hand"/>
    <property type="match status" value="1"/>
</dbReference>
<evidence type="ECO:0000313" key="2">
    <source>
        <dbReference type="EMBL" id="CAB3231659.1"/>
    </source>
</evidence>
<dbReference type="InterPro" id="IPR057428">
    <property type="entry name" value="EFHB_EF-hand_C"/>
</dbReference>
<reference evidence="4 5" key="1">
    <citation type="submission" date="2020-04" db="EMBL/GenBank/DDBJ databases">
        <authorList>
            <person name="Wallbank WR R."/>
            <person name="Pardo Diaz C."/>
            <person name="Kozak K."/>
            <person name="Martin S."/>
            <person name="Jiggins C."/>
            <person name="Moest M."/>
            <person name="Warren A I."/>
            <person name="Byers J.R.P. K."/>
            <person name="Montejo-Kovacevich G."/>
            <person name="Yen C E."/>
        </authorList>
    </citation>
    <scope>NUCLEOTIDE SEQUENCE [LARGE SCALE GENOMIC DNA]</scope>
</reference>
<proteinExistence type="predicted"/>
<dbReference type="InterPro" id="IPR011992">
    <property type="entry name" value="EF-hand-dom_pair"/>
</dbReference>
<dbReference type="EMBL" id="CADEBC010000473">
    <property type="protein sequence ID" value="CAB3231659.1"/>
    <property type="molecule type" value="Genomic_DNA"/>
</dbReference>
<comment type="caution">
    <text evidence="3">The sequence shown here is derived from an EMBL/GenBank/DDBJ whole genome shotgun (WGS) entry which is preliminary data.</text>
</comment>